<dbReference type="Pfam" id="PF09149">
    <property type="entry name" value="DUF1935"/>
    <property type="match status" value="4"/>
</dbReference>
<evidence type="ECO:0000256" key="1">
    <source>
        <dbReference type="SAM" id="MobiDB-lite"/>
    </source>
</evidence>
<dbReference type="Proteomes" id="UP000038009">
    <property type="component" value="Unassembled WGS sequence"/>
</dbReference>
<reference evidence="3 4" key="1">
    <citation type="journal article" date="2015" name="PLoS Pathog.">
        <title>Leptomonas seymouri: Adaptations to the Dixenous Life Cycle Analyzed by Genome Sequencing, Transcriptome Profiling and Co-infection with Leishmania donovani.</title>
        <authorList>
            <person name="Kraeva N."/>
            <person name="Butenko A."/>
            <person name="Hlavacova J."/>
            <person name="Kostygov A."/>
            <person name="Myskova J."/>
            <person name="Grybchuk D."/>
            <person name="Lestinova T."/>
            <person name="Votypka J."/>
            <person name="Volf P."/>
            <person name="Opperdoes F."/>
            <person name="Flegontov P."/>
            <person name="Lukes J."/>
            <person name="Yurchenko V."/>
        </authorList>
    </citation>
    <scope>NUCLEOTIDE SEQUENCE [LARGE SCALE GENOMIC DNA]</scope>
    <source>
        <strain evidence="3 4">ATCC 30220</strain>
    </source>
</reference>
<comment type="caution">
    <text evidence="3">The sequence shown here is derived from an EMBL/GenBank/DDBJ whole genome shotgun (WGS) entry which is preliminary data.</text>
</comment>
<name>A0A0N1I505_LEPSE</name>
<dbReference type="EMBL" id="LJSK01000078">
    <property type="protein sequence ID" value="KPI87650.1"/>
    <property type="molecule type" value="Genomic_DNA"/>
</dbReference>
<dbReference type="OrthoDB" id="275657at2759"/>
<feature type="domain" description="DUF1935" evidence="2">
    <location>
        <begin position="255"/>
        <end position="364"/>
    </location>
</feature>
<dbReference type="FunFam" id="2.60.40.1180:FF:000055">
    <property type="entry name" value="META domain containing protein"/>
    <property type="match status" value="1"/>
</dbReference>
<feature type="domain" description="DUF1935" evidence="2">
    <location>
        <begin position="12"/>
        <end position="121"/>
    </location>
</feature>
<accession>A0A0N1I505</accession>
<dbReference type="InterPro" id="IPR013780">
    <property type="entry name" value="Glyco_hydro_b"/>
</dbReference>
<feature type="region of interest" description="Disordered" evidence="1">
    <location>
        <begin position="366"/>
        <end position="396"/>
    </location>
</feature>
<dbReference type="SUPFAM" id="SSF101601">
    <property type="entry name" value="Smp-1-like"/>
    <property type="match status" value="4"/>
</dbReference>
<evidence type="ECO:0000313" key="3">
    <source>
        <dbReference type="EMBL" id="KPI87650.1"/>
    </source>
</evidence>
<dbReference type="PANTHER" id="PTHR47047">
    <property type="entry name" value="PUTATIVE-RELATED-RELATED"/>
    <property type="match status" value="1"/>
</dbReference>
<feature type="domain" description="DUF1935" evidence="2">
    <location>
        <begin position="429"/>
        <end position="538"/>
    </location>
</feature>
<dbReference type="PANTHER" id="PTHR47047:SF9">
    <property type="entry name" value="DUF1935 DOMAIN-CONTAINING PROTEIN"/>
    <property type="match status" value="1"/>
</dbReference>
<feature type="domain" description="DUF1935" evidence="2">
    <location>
        <begin position="130"/>
        <end position="238"/>
    </location>
</feature>
<protein>
    <recommendedName>
        <fullName evidence="2">DUF1935 domain-containing protein</fullName>
    </recommendedName>
</protein>
<dbReference type="Gene3D" id="2.60.40.1180">
    <property type="entry name" value="Golgi alpha-mannosidase II"/>
    <property type="match status" value="4"/>
</dbReference>
<evidence type="ECO:0000313" key="4">
    <source>
        <dbReference type="Proteomes" id="UP000038009"/>
    </source>
</evidence>
<dbReference type="InterPro" id="IPR036310">
    <property type="entry name" value="Smp-1-like_sf"/>
</dbReference>
<keyword evidence="4" id="KW-1185">Reference proteome</keyword>
<dbReference type="AlphaFoldDB" id="A0A0N1I505"/>
<gene>
    <name evidence="3" type="ORF">ABL78_3248</name>
</gene>
<dbReference type="OMA" id="CAFQECY"/>
<organism evidence="3 4">
    <name type="scientific">Leptomonas seymouri</name>
    <dbReference type="NCBI Taxonomy" id="5684"/>
    <lineage>
        <taxon>Eukaryota</taxon>
        <taxon>Discoba</taxon>
        <taxon>Euglenozoa</taxon>
        <taxon>Kinetoplastea</taxon>
        <taxon>Metakinetoplastina</taxon>
        <taxon>Trypanosomatida</taxon>
        <taxon>Trypanosomatidae</taxon>
        <taxon>Leishmaniinae</taxon>
        <taxon>Leptomonas</taxon>
    </lineage>
</organism>
<sequence>MTEAVPVDSVHFVNGEPLCAFQECYRCFEGRDILYRLVNAQKKQWFFYNNTVDTIMHIRAVFSPGSVIKPLQRATLCVLPNATGLPDETCSIEVTLDVEPGYTESFIEGDVKGFKFEFRTETAPAKDVVFEFRRPTEHYDKIYKCFKNNGNGLLFRLVDDTAHRWCFYNDTRDFMMKVSVTFADGTEVRPLGSTVVSAAPPETGEKSICCVLLIAPGQTEPFIEGKPITYTLDFAAEPMPVPAHSKRVEEPVHYLHGSPDATVIPHQSHVYKCFKDHGNGLLFRIVDDHHNIWAFYNDTTEYVMTAHMRYPHSNRVHVAPGVQVIADAEREGGMVAAVEVPPLATMPFLVGTPAAYELAFSAIPVQSSSPETPPTRSVEPGALNLPRREASESGDGISSYLPLELAPVSAATAAQPLPHASEPEEAPLYESGHPDATIFPHIDEVFKCFKEHGNGLLFRLVDKANRRWAFYNDTTDIVATVQVEFHPKAQIELLGRTEVATNPETGNAVYTLRVAPLETAPFVQGDVDAFTMKFMAESIDK</sequence>
<evidence type="ECO:0000259" key="2">
    <source>
        <dbReference type="Pfam" id="PF09149"/>
    </source>
</evidence>
<dbReference type="VEuPathDB" id="TriTrypDB:Lsey_0078_0050"/>
<proteinExistence type="predicted"/>
<dbReference type="InterPro" id="IPR015232">
    <property type="entry name" value="DUF1935"/>
</dbReference>